<name>A0ACB7P2H6_9PEZI</name>
<keyword evidence="2" id="KW-1185">Reference proteome</keyword>
<sequence>MATKKTILFLGATGGVGLSALRRSLAAGHTCIALCRTPANLTAQLNTTTTSNSNTTTLPPNLHIITGNAHNPSDLHACLTHPSTAPSGGVDIIVSSIGARPTLRGMSDAHVCEKGMEVLLGALRAVKEERVGGKVPRLVAVSSTGISEVARDVPILLAGLYKVLLHTPHVDKKKMERLVVAAGGKGEVEWTLVRGSFYTSGSATEGLVRVGVEDPVKGVREKEAVGYTISREDVGKWMFEECLDKEGREWVGKAAILTY</sequence>
<proteinExistence type="predicted"/>
<reference evidence="1 2" key="1">
    <citation type="journal article" date="2021" name="Nat. Commun.">
        <title>Genetic determinants of endophytism in the Arabidopsis root mycobiome.</title>
        <authorList>
            <person name="Mesny F."/>
            <person name="Miyauchi S."/>
            <person name="Thiergart T."/>
            <person name="Pickel B."/>
            <person name="Atanasova L."/>
            <person name="Karlsson M."/>
            <person name="Huettel B."/>
            <person name="Barry K.W."/>
            <person name="Haridas S."/>
            <person name="Chen C."/>
            <person name="Bauer D."/>
            <person name="Andreopoulos W."/>
            <person name="Pangilinan J."/>
            <person name="LaButti K."/>
            <person name="Riley R."/>
            <person name="Lipzen A."/>
            <person name="Clum A."/>
            <person name="Drula E."/>
            <person name="Henrissat B."/>
            <person name="Kohler A."/>
            <person name="Grigoriev I.V."/>
            <person name="Martin F.M."/>
            <person name="Hacquard S."/>
        </authorList>
    </citation>
    <scope>NUCLEOTIDE SEQUENCE [LARGE SCALE GENOMIC DNA]</scope>
    <source>
        <strain evidence="1 2">MPI-SDFR-AT-0079</strain>
    </source>
</reference>
<dbReference type="EMBL" id="JAGIZQ010000005">
    <property type="protein sequence ID" value="KAH6627379.1"/>
    <property type="molecule type" value="Genomic_DNA"/>
</dbReference>
<evidence type="ECO:0000313" key="2">
    <source>
        <dbReference type="Proteomes" id="UP000724584"/>
    </source>
</evidence>
<gene>
    <name evidence="1" type="ORF">F5144DRAFT_651723</name>
</gene>
<accession>A0ACB7P2H6</accession>
<organism evidence="1 2">
    <name type="scientific">Chaetomium tenue</name>
    <dbReference type="NCBI Taxonomy" id="1854479"/>
    <lineage>
        <taxon>Eukaryota</taxon>
        <taxon>Fungi</taxon>
        <taxon>Dikarya</taxon>
        <taxon>Ascomycota</taxon>
        <taxon>Pezizomycotina</taxon>
        <taxon>Sordariomycetes</taxon>
        <taxon>Sordariomycetidae</taxon>
        <taxon>Sordariales</taxon>
        <taxon>Chaetomiaceae</taxon>
        <taxon>Chaetomium</taxon>
    </lineage>
</organism>
<evidence type="ECO:0000313" key="1">
    <source>
        <dbReference type="EMBL" id="KAH6627379.1"/>
    </source>
</evidence>
<dbReference type="Proteomes" id="UP000724584">
    <property type="component" value="Unassembled WGS sequence"/>
</dbReference>
<protein>
    <submittedName>
        <fullName evidence="1">Uncharacterized protein</fullName>
    </submittedName>
</protein>
<comment type="caution">
    <text evidence="1">The sequence shown here is derived from an EMBL/GenBank/DDBJ whole genome shotgun (WGS) entry which is preliminary data.</text>
</comment>